<feature type="domain" description="Collagen binding" evidence="3">
    <location>
        <begin position="393"/>
        <end position="504"/>
    </location>
</feature>
<dbReference type="Gene3D" id="2.60.40.740">
    <property type="match status" value="1"/>
</dbReference>
<keyword evidence="2" id="KW-0812">Transmembrane</keyword>
<dbReference type="Pfam" id="PF17802">
    <property type="entry name" value="SpaA"/>
    <property type="match status" value="1"/>
</dbReference>
<dbReference type="InterPro" id="IPR041033">
    <property type="entry name" value="SpaA_PFL_dom_1"/>
</dbReference>
<dbReference type="Pfam" id="PF05737">
    <property type="entry name" value="Collagen_bind"/>
    <property type="match status" value="1"/>
</dbReference>
<dbReference type="GO" id="GO:0005518">
    <property type="term" value="F:collagen binding"/>
    <property type="evidence" value="ECO:0007669"/>
    <property type="project" value="InterPro"/>
</dbReference>
<keyword evidence="2" id="KW-0472">Membrane</keyword>
<comment type="caution">
    <text evidence="6">The sequence shown here is derived from an EMBL/GenBank/DDBJ whole genome shotgun (WGS) entry which is preliminary data.</text>
</comment>
<dbReference type="SUPFAM" id="SSF49478">
    <property type="entry name" value="Cna protein B-type domain"/>
    <property type="match status" value="1"/>
</dbReference>
<dbReference type="NCBIfam" id="TIGR01167">
    <property type="entry name" value="LPXTG_anchor"/>
    <property type="match status" value="1"/>
</dbReference>
<feature type="domain" description="SpaA-like prealbumin fold" evidence="4">
    <location>
        <begin position="1054"/>
        <end position="1138"/>
    </location>
</feature>
<dbReference type="CDD" id="cd00222">
    <property type="entry name" value="CollagenBindB"/>
    <property type="match status" value="1"/>
</dbReference>
<evidence type="ECO:0000313" key="7">
    <source>
        <dbReference type="Proteomes" id="UP000283501"/>
    </source>
</evidence>
<sequence length="1358" mass="152626">MELYNSMKGGCRMDKDMERLGKERLKRVRRRRQLATFIISMAVIVLGITAYRLIQPASAEDQNKYEFEVDGQKETYTNLGKLKNPPVVKLEGDQPEVEWDGKTFNYKVDMSFAIGEGEFKDESGNIIKNYYMTYGQDISIPDAVCDGWHSYTDESGNKFCNYRFIKNNDGTFSVLIKFADDYIQSNTTEIKGGATFGASGYSEVKDNGDVVVKIGGDATLDISKEYIHWDKNHSANYDITVKKSNTTDNTLKKDDNGKYAEYVVDVSSEKGTPDVITLNDVLEAGKMSVDTSKFTYTITKNGQQVGGEYTANVTASSNNDNNNHKYNLTATLPKLNAGESCQIKYKYYYDTSLCDSGNESQASNKVTGESINKKSNEKVIDTSSSVIKYTRDDLDKTGAYDSDSQTVKWTITVNKERNDIVGAVLTDNCLKDAKNFKISSEQDTDCKGAEIQKDKEGKISGINFVAIDNKNDSTYVITYETSVTPQSYDQPVNNQVNFNNKEISFSKWAGVNVPGTHRDVKVTKNLTAHNEETENNRYELSWESTFTIPSTGADAGAWFVDELTNNTSDNTAHYMTYQQVKDVFDKAKNIFGDTIYNFKVKSGDHEYDFYSLNSETDAKFTRFSFEFKDKFVPSNSNKDGYKVTLKYKSYADYSAGGELEFKNNVNFWNVNANDSFKTTKDIKSSIVKSDGNNNTADTYVKTTDSGYDGTLTWIVMVTMDKNATKYTITDNMPEGISVQNVTVKLKYNNSDQGFTYPTLDGKSYKVENLNGKNYYSEGINTSCKKDTSNGREVITTTVEKPKDAEVRGWGEGSKIFLVYKCKADSAETLEAGKELVYKNTASAKSDNNDKIGESSQTQIISKPKQDNENIPDSGDKVISKNGSWNDDEHKLNYTVLINPEGKTYLDGGRPLNLKDVLSYKKITYENARVSWQVDLMPGTVKFREAIKQDDGTYKPGEVISDCKWTYDSQEASNEWEYSSKTINAIVPDGKAIMLTYTYSVKGDLLQEYNDSKPKFNVSNAVSLEGVDNSKTDINTQLEYTKSYSSFYVYKNNSFILYKTEEGNNGKLLPNAEFDVYKYDPNSTDTTKTPEGYVYVNKYVTDDKGKIEIVFNKNSMTYNTQYYVVETKAPSGYVLPEEPEKTYFYFSSLDKDKYPVAAPNNSLTGKCLANNYDIVYIGDETIPTTEISVEKNWVDSNNKPINKTDGSIYLQLHRVDSSGNDDKYGDTVEVTPDKDGNWSYKFKDLPTKKTDNIGHITGETYKYYVTEVGINQNNSMSGYDVSYVFKNTDGTVINRTDANVAPGKNMAVDSGTIEITNKLNEYKLPETGGSGNRWLYMLSGVVLIAIATITLFYKKQKVL</sequence>
<evidence type="ECO:0000313" key="5">
    <source>
        <dbReference type="EMBL" id="MSC58799.1"/>
    </source>
</evidence>
<reference evidence="6 7" key="1">
    <citation type="submission" date="2018-08" db="EMBL/GenBank/DDBJ databases">
        <title>A genome reference for cultivated species of the human gut microbiota.</title>
        <authorList>
            <person name="Zou Y."/>
            <person name="Xue W."/>
            <person name="Luo G."/>
        </authorList>
    </citation>
    <scope>NUCLEOTIDE SEQUENCE [LARGE SCALE GENOMIC DNA]</scope>
    <source>
        <strain evidence="6 7">AM26-2LB</strain>
    </source>
</reference>
<name>A0A414MBR3_9FIRM</name>
<evidence type="ECO:0000256" key="2">
    <source>
        <dbReference type="SAM" id="Phobius"/>
    </source>
</evidence>
<dbReference type="Proteomes" id="UP000283501">
    <property type="component" value="Unassembled WGS sequence"/>
</dbReference>
<evidence type="ECO:0000313" key="8">
    <source>
        <dbReference type="Proteomes" id="UP000479563"/>
    </source>
</evidence>
<dbReference type="Gene3D" id="2.60.40.1140">
    <property type="entry name" value="Collagen-binding surface protein Cna, B-type domain"/>
    <property type="match status" value="1"/>
</dbReference>
<evidence type="ECO:0000256" key="1">
    <source>
        <dbReference type="SAM" id="MobiDB-lite"/>
    </source>
</evidence>
<feature type="transmembrane region" description="Helical" evidence="2">
    <location>
        <begin position="34"/>
        <end position="54"/>
    </location>
</feature>
<reference evidence="5 8" key="2">
    <citation type="journal article" date="2019" name="Nat. Med.">
        <title>A library of human gut bacterial isolates paired with longitudinal multiomics data enables mechanistic microbiome research.</title>
        <authorList>
            <person name="Poyet M."/>
            <person name="Groussin M."/>
            <person name="Gibbons S.M."/>
            <person name="Avila-Pacheco J."/>
            <person name="Jiang X."/>
            <person name="Kearney S.M."/>
            <person name="Perrotta A.R."/>
            <person name="Berdy B."/>
            <person name="Zhao S."/>
            <person name="Lieberman T.D."/>
            <person name="Swanson P.K."/>
            <person name="Smith M."/>
            <person name="Roesemann S."/>
            <person name="Alexander J.E."/>
            <person name="Rich S.A."/>
            <person name="Livny J."/>
            <person name="Vlamakis H."/>
            <person name="Clish C."/>
            <person name="Bullock K."/>
            <person name="Deik A."/>
            <person name="Scott J."/>
            <person name="Pierce K.A."/>
            <person name="Xavier R.J."/>
            <person name="Alm E.J."/>
        </authorList>
    </citation>
    <scope>NUCLEOTIDE SEQUENCE [LARGE SCALE GENOMIC DNA]</scope>
    <source>
        <strain evidence="5 8">BIOML-A11</strain>
    </source>
</reference>
<protein>
    <submittedName>
        <fullName evidence="6">LPXTG cell wall anchor domain-containing protein</fullName>
    </submittedName>
</protein>
<keyword evidence="2" id="KW-1133">Transmembrane helix</keyword>
<dbReference type="SUPFAM" id="SSF49401">
    <property type="entry name" value="Bacterial adhesins"/>
    <property type="match status" value="1"/>
</dbReference>
<dbReference type="Proteomes" id="UP000479563">
    <property type="component" value="Unassembled WGS sequence"/>
</dbReference>
<evidence type="ECO:0000259" key="4">
    <source>
        <dbReference type="Pfam" id="PF17802"/>
    </source>
</evidence>
<organism evidence="6 7">
    <name type="scientific">Agathobacter rectalis</name>
    <dbReference type="NCBI Taxonomy" id="39491"/>
    <lineage>
        <taxon>Bacteria</taxon>
        <taxon>Bacillati</taxon>
        <taxon>Bacillota</taxon>
        <taxon>Clostridia</taxon>
        <taxon>Lachnospirales</taxon>
        <taxon>Lachnospiraceae</taxon>
        <taxon>Agathobacter</taxon>
    </lineage>
</organism>
<dbReference type="EMBL" id="QSKY01000001">
    <property type="protein sequence ID" value="RHF08609.1"/>
    <property type="molecule type" value="Genomic_DNA"/>
</dbReference>
<evidence type="ECO:0000259" key="3">
    <source>
        <dbReference type="Pfam" id="PF05737"/>
    </source>
</evidence>
<dbReference type="InterPro" id="IPR013783">
    <property type="entry name" value="Ig-like_fold"/>
</dbReference>
<gene>
    <name evidence="6" type="ORF">DW703_00665</name>
    <name evidence="5" type="ORF">GKE07_00925</name>
</gene>
<feature type="transmembrane region" description="Helical" evidence="2">
    <location>
        <begin position="1333"/>
        <end position="1352"/>
    </location>
</feature>
<dbReference type="EMBL" id="WKQP01000001">
    <property type="protein sequence ID" value="MSC58799.1"/>
    <property type="molecule type" value="Genomic_DNA"/>
</dbReference>
<dbReference type="InterPro" id="IPR008456">
    <property type="entry name" value="Collagen-bd_dom"/>
</dbReference>
<feature type="compositionally biased region" description="Basic and acidic residues" evidence="1">
    <location>
        <begin position="863"/>
        <end position="874"/>
    </location>
</feature>
<evidence type="ECO:0000313" key="6">
    <source>
        <dbReference type="EMBL" id="RHF08609.1"/>
    </source>
</evidence>
<dbReference type="InterPro" id="IPR008454">
    <property type="entry name" value="Collagen-bd_Cna-like_B-typ_dom"/>
</dbReference>
<accession>A0A414MBR3</accession>
<dbReference type="InterPro" id="IPR008966">
    <property type="entry name" value="Adhesion_dom_sf"/>
</dbReference>
<feature type="region of interest" description="Disordered" evidence="1">
    <location>
        <begin position="843"/>
        <end position="874"/>
    </location>
</feature>
<dbReference type="Gene3D" id="2.60.40.10">
    <property type="entry name" value="Immunoglobulins"/>
    <property type="match status" value="1"/>
</dbReference>
<proteinExistence type="predicted"/>